<dbReference type="EMBL" id="CAAALY010031915">
    <property type="protein sequence ID" value="VEL17278.1"/>
    <property type="molecule type" value="Genomic_DNA"/>
</dbReference>
<keyword evidence="3" id="KW-1185">Reference proteome</keyword>
<sequence length="183" mass="19286">MMVARQRSQRQSRIELASEIGINKTLDTKASLAASASSGSLHSLHGVSNISSSGNPISGLPDSSAAGSANSICEDSGRTCSGLGTGSGVSSTGGGSSVITTYTGEFSTRSAMTERRRLQLERIRAMTCELKPDRGSGGGRRGSRGTRSRRPFRGTDQKALTSQPSGTKERGRGRWNVKKLFFI</sequence>
<evidence type="ECO:0000256" key="1">
    <source>
        <dbReference type="SAM" id="MobiDB-lite"/>
    </source>
</evidence>
<proteinExistence type="predicted"/>
<dbReference type="AlphaFoldDB" id="A0A448WQ02"/>
<feature type="region of interest" description="Disordered" evidence="1">
    <location>
        <begin position="130"/>
        <end position="173"/>
    </location>
</feature>
<evidence type="ECO:0000313" key="2">
    <source>
        <dbReference type="EMBL" id="VEL17278.1"/>
    </source>
</evidence>
<gene>
    <name evidence="2" type="ORF">PXEA_LOCUS10718</name>
</gene>
<evidence type="ECO:0000313" key="3">
    <source>
        <dbReference type="Proteomes" id="UP000784294"/>
    </source>
</evidence>
<reference evidence="2" key="1">
    <citation type="submission" date="2018-11" db="EMBL/GenBank/DDBJ databases">
        <authorList>
            <consortium name="Pathogen Informatics"/>
        </authorList>
    </citation>
    <scope>NUCLEOTIDE SEQUENCE</scope>
</reference>
<name>A0A448WQ02_9PLAT</name>
<accession>A0A448WQ02</accession>
<organism evidence="2 3">
    <name type="scientific">Protopolystoma xenopodis</name>
    <dbReference type="NCBI Taxonomy" id="117903"/>
    <lineage>
        <taxon>Eukaryota</taxon>
        <taxon>Metazoa</taxon>
        <taxon>Spiralia</taxon>
        <taxon>Lophotrochozoa</taxon>
        <taxon>Platyhelminthes</taxon>
        <taxon>Monogenea</taxon>
        <taxon>Polyopisthocotylea</taxon>
        <taxon>Polystomatidea</taxon>
        <taxon>Polystomatidae</taxon>
        <taxon>Protopolystoma</taxon>
    </lineage>
</organism>
<dbReference type="Proteomes" id="UP000784294">
    <property type="component" value="Unassembled WGS sequence"/>
</dbReference>
<feature type="compositionally biased region" description="Basic residues" evidence="1">
    <location>
        <begin position="141"/>
        <end position="152"/>
    </location>
</feature>
<comment type="caution">
    <text evidence="2">The sequence shown here is derived from an EMBL/GenBank/DDBJ whole genome shotgun (WGS) entry which is preliminary data.</text>
</comment>
<protein>
    <submittedName>
        <fullName evidence="2">Uncharacterized protein</fullName>
    </submittedName>
</protein>